<evidence type="ECO:0000259" key="11">
    <source>
        <dbReference type="PROSITE" id="PS51471"/>
    </source>
</evidence>
<evidence type="ECO:0000256" key="3">
    <source>
        <dbReference type="ARBA" id="ARBA00012531"/>
    </source>
</evidence>
<dbReference type="InterPro" id="IPR027443">
    <property type="entry name" value="IPNS-like_sf"/>
</dbReference>
<keyword evidence="10" id="KW-0479">Metal-binding</keyword>
<name>A0A3L7E314_9GAMM</name>
<comment type="catalytic activity">
    <reaction evidence="8">
        <text>2-oxoglutarate + O2 + 2 H(+) = ethene + 3 CO2 + H2O</text>
        <dbReference type="Rhea" id="RHEA:31523"/>
        <dbReference type="ChEBI" id="CHEBI:15377"/>
        <dbReference type="ChEBI" id="CHEBI:15378"/>
        <dbReference type="ChEBI" id="CHEBI:15379"/>
        <dbReference type="ChEBI" id="CHEBI:16526"/>
        <dbReference type="ChEBI" id="CHEBI:16810"/>
        <dbReference type="ChEBI" id="CHEBI:18153"/>
        <dbReference type="EC" id="1.13.12.19"/>
    </reaction>
</comment>
<comment type="caution">
    <text evidence="12">The sequence shown here is derived from an EMBL/GenBank/DDBJ whole genome shotgun (WGS) entry which is preliminary data.</text>
</comment>
<comment type="pathway">
    <text evidence="1">Alkene biosynthesis; ethylene biosynthesis via 2-oxoglutarate.</text>
</comment>
<protein>
    <recommendedName>
        <fullName evidence="4">2-oxoglutarate-dependent ethylene/succinate-forming enzyme</fullName>
        <ecNumber evidence="3">1.13.12.19</ecNumber>
        <ecNumber evidence="2">1.14.20.7</ecNumber>
    </recommendedName>
    <alternativeName>
        <fullName evidence="6">2-oxoglutarate dioxygenase (ethylene-forming)</fullName>
    </alternativeName>
    <alternativeName>
        <fullName evidence="7">2-oxoglutarate/L-arginine monooxygenase/decarboxylase (succinate-forming)</fullName>
    </alternativeName>
</protein>
<evidence type="ECO:0000256" key="4">
    <source>
        <dbReference type="ARBA" id="ARBA00019045"/>
    </source>
</evidence>
<dbReference type="AlphaFoldDB" id="A0A3L7E314"/>
<dbReference type="EMBL" id="QRAN01000005">
    <property type="protein sequence ID" value="RLQ22652.1"/>
    <property type="molecule type" value="Genomic_DNA"/>
</dbReference>
<evidence type="ECO:0000256" key="2">
    <source>
        <dbReference type="ARBA" id="ARBA00012293"/>
    </source>
</evidence>
<evidence type="ECO:0000313" key="12">
    <source>
        <dbReference type="EMBL" id="RLQ22652.1"/>
    </source>
</evidence>
<gene>
    <name evidence="12" type="ORF">DWB85_06625</name>
</gene>
<dbReference type="Proteomes" id="UP000265509">
    <property type="component" value="Unassembled WGS sequence"/>
</dbReference>
<dbReference type="Pfam" id="PF03171">
    <property type="entry name" value="2OG-FeII_Oxy"/>
    <property type="match status" value="1"/>
</dbReference>
<keyword evidence="10" id="KW-0408">Iron</keyword>
<keyword evidence="13" id="KW-1185">Reference proteome</keyword>
<evidence type="ECO:0000313" key="13">
    <source>
        <dbReference type="Proteomes" id="UP000265509"/>
    </source>
</evidence>
<dbReference type="EC" id="1.13.12.19" evidence="3"/>
<dbReference type="InterPro" id="IPR050231">
    <property type="entry name" value="Iron_ascorbate_oxido_reductase"/>
</dbReference>
<evidence type="ECO:0000256" key="7">
    <source>
        <dbReference type="ARBA" id="ARBA00031282"/>
    </source>
</evidence>
<dbReference type="GO" id="GO:0102276">
    <property type="term" value="F:2-oxoglutarate oxygenase/decarboxylase (ethylene-forming) activity"/>
    <property type="evidence" value="ECO:0007669"/>
    <property type="project" value="UniProtKB-EC"/>
</dbReference>
<dbReference type="EC" id="1.14.20.7" evidence="2"/>
<dbReference type="PANTHER" id="PTHR47990">
    <property type="entry name" value="2-OXOGLUTARATE (2OG) AND FE(II)-DEPENDENT OXYGENASE SUPERFAMILY PROTEIN-RELATED"/>
    <property type="match status" value="1"/>
</dbReference>
<dbReference type="SUPFAM" id="SSF51197">
    <property type="entry name" value="Clavaminate synthase-like"/>
    <property type="match status" value="1"/>
</dbReference>
<evidence type="ECO:0000256" key="10">
    <source>
        <dbReference type="RuleBase" id="RU003682"/>
    </source>
</evidence>
<dbReference type="InterPro" id="IPR044861">
    <property type="entry name" value="IPNS-like_FE2OG_OXY"/>
</dbReference>
<dbReference type="InterPro" id="IPR005123">
    <property type="entry name" value="Oxoglu/Fe-dep_dioxygenase_dom"/>
</dbReference>
<proteinExistence type="inferred from homology"/>
<dbReference type="OrthoDB" id="1437565at2"/>
<organism evidence="12 13">
    <name type="scientific">Seongchinamella sediminis</name>
    <dbReference type="NCBI Taxonomy" id="2283635"/>
    <lineage>
        <taxon>Bacteria</taxon>
        <taxon>Pseudomonadati</taxon>
        <taxon>Pseudomonadota</taxon>
        <taxon>Gammaproteobacteria</taxon>
        <taxon>Cellvibrionales</taxon>
        <taxon>Halieaceae</taxon>
        <taxon>Seongchinamella</taxon>
    </lineage>
</organism>
<evidence type="ECO:0000256" key="8">
    <source>
        <dbReference type="ARBA" id="ARBA00047725"/>
    </source>
</evidence>
<evidence type="ECO:0000256" key="1">
    <source>
        <dbReference type="ARBA" id="ARBA00004767"/>
    </source>
</evidence>
<evidence type="ECO:0000256" key="5">
    <source>
        <dbReference type="ARBA" id="ARBA00022666"/>
    </source>
</evidence>
<keyword evidence="5" id="KW-0266">Ethylene biosynthesis</keyword>
<comment type="catalytic activity">
    <reaction evidence="9">
        <text>L-arginine + 2-oxoglutarate + O2 = guanidine + L-glutamate 5-semialdehyde + succinate + CO2</text>
        <dbReference type="Rhea" id="RHEA:31535"/>
        <dbReference type="ChEBI" id="CHEBI:15379"/>
        <dbReference type="ChEBI" id="CHEBI:16526"/>
        <dbReference type="ChEBI" id="CHEBI:16810"/>
        <dbReference type="ChEBI" id="CHEBI:30031"/>
        <dbReference type="ChEBI" id="CHEBI:30087"/>
        <dbReference type="ChEBI" id="CHEBI:32682"/>
        <dbReference type="ChEBI" id="CHEBI:58066"/>
        <dbReference type="EC" id="1.14.20.7"/>
    </reaction>
</comment>
<accession>A0A3L7E314</accession>
<evidence type="ECO:0000256" key="6">
    <source>
        <dbReference type="ARBA" id="ARBA00031011"/>
    </source>
</evidence>
<sequence>MCAIATQDAMFHRPLVTDIPAIPLAQLPKALRAFCQRPLADRREYLQSRYRVAFDGYSYPGQEDSCNQGPQDQLHSFVFSDFSPREHYPLELQAFIRCRWAVLCRQVQALEQAILQDLGLAAIARQHRRHFGHMMSANYYPPPDQPGAGTPGLRLSAHPDVSLLTVFIQGLGPGFQYRDTDGAWRDAPLVPRVTVFAGELLEWLTNGAIPALQHRVRAQAGGDERFSFALFSLPRPGAVVARPGGASITTEDWYRLHLNQWDAAYNHQEMSRP</sequence>
<dbReference type="GO" id="GO:0046872">
    <property type="term" value="F:metal ion binding"/>
    <property type="evidence" value="ECO:0007669"/>
    <property type="project" value="UniProtKB-KW"/>
</dbReference>
<dbReference type="GO" id="GO:0009693">
    <property type="term" value="P:ethylene biosynthetic process"/>
    <property type="evidence" value="ECO:0007669"/>
    <property type="project" value="UniProtKB-KW"/>
</dbReference>
<reference evidence="12 13" key="1">
    <citation type="submission" date="2018-07" db="EMBL/GenBank/DDBJ databases">
        <title>Halioglobus sp. genome submission.</title>
        <authorList>
            <person name="Ye M.-Q."/>
            <person name="Du Z.-J."/>
        </authorList>
    </citation>
    <scope>NUCLEOTIDE SEQUENCE [LARGE SCALE GENOMIC DNA]</scope>
    <source>
        <strain evidence="12 13">U0301</strain>
    </source>
</reference>
<evidence type="ECO:0000256" key="9">
    <source>
        <dbReference type="ARBA" id="ARBA00049359"/>
    </source>
</evidence>
<comment type="similarity">
    <text evidence="10">Belongs to the iron/ascorbate-dependent oxidoreductase family.</text>
</comment>
<keyword evidence="10" id="KW-0560">Oxidoreductase</keyword>
<dbReference type="PROSITE" id="PS51471">
    <property type="entry name" value="FE2OG_OXY"/>
    <property type="match status" value="1"/>
</dbReference>
<dbReference type="Gene3D" id="2.60.120.330">
    <property type="entry name" value="B-lactam Antibiotic, Isopenicillin N Synthase, Chain"/>
    <property type="match status" value="1"/>
</dbReference>
<feature type="domain" description="Fe2OG dioxygenase" evidence="11">
    <location>
        <begin position="130"/>
        <end position="234"/>
    </location>
</feature>